<dbReference type="Proteomes" id="UP001176521">
    <property type="component" value="Unassembled WGS sequence"/>
</dbReference>
<evidence type="ECO:0000256" key="1">
    <source>
        <dbReference type="SAM" id="MobiDB-lite"/>
    </source>
</evidence>
<organism evidence="2 3">
    <name type="scientific">Tilletia horrida</name>
    <dbReference type="NCBI Taxonomy" id="155126"/>
    <lineage>
        <taxon>Eukaryota</taxon>
        <taxon>Fungi</taxon>
        <taxon>Dikarya</taxon>
        <taxon>Basidiomycota</taxon>
        <taxon>Ustilaginomycotina</taxon>
        <taxon>Exobasidiomycetes</taxon>
        <taxon>Tilletiales</taxon>
        <taxon>Tilletiaceae</taxon>
        <taxon>Tilletia</taxon>
    </lineage>
</organism>
<sequence>MPAGTSPPPAAATAPERCFCSKPLPAAVSRPSRAQDSDDEASIYCSRECARHDAMRALELRSATPPSTVTICTPSKVIHSSSLGSDLFLSNLSQSGSEPFLSPLSAVSISSSAASAGIDSPVANNELEERSSIKLREKGSHYRVMAAAAEAAEARAEAEAEKKARRRNGSADKKGKEKKEEEEEEKNAQHLSWASGLPAGAGSATTSNHEEHILLAPELPSTAGHTPRIGSQDSKPSVSASAAGHIVALDSELQATFMDKVLAQLRLTSSPTCDAGSPTLAQLLPAFGDQDDADVDFDDATVPPPPNHPRISALTHAAESVAPSNTSATAMEATMSTQSDQTLVEPGSGSVAALAPAKDVFSPLSASSRSTLGHWSRPSNASTMTAASTASFSSVSSTKSLVQARQLRKELDNELRQMAFDLAELRRRERDAMLYGITPQRRAIGESLSRSSIDLSEEMEEHDDIDAFEFDHERLEDSIASISPESAPPSSAAVGKDATTASCKSTRKSQYRWSKADRDLVSRCISTCLNITEAPRPEPTSKAIDEQVETRTSGLPPSTSCTRMWDGVPLGAGPQQQQVPQQGDAEESLSTLVPGIEVDLAYFLDSEDEEEELLRPTYELPLGFLNQPLEYSPSLRIGEDSGLEQGPTTPLRMSGQKSLHHSRSTPLFPSPGSQPAPRNRSSGQPLLDFCSSSDKNKNNKTLAVPATNFEIMAGTPLQLPARPATSPKGAPKLRQTKSRNGLFGLALSSGGGGGSGASNSSTSSISALRSVASSTMLRRGQDQRDTLARGPSSASRPSTPTAAAQIKAGSAALLAAAFHRNSPPRQRVDSRPLPAPPLDASPSYGSSSDSQSYYSRGRGIAHEPYGVGSMNKRLPVTPAGVGVGVARAKALDRLQGLLRRRILASSSALR</sequence>
<feature type="compositionally biased region" description="Basic and acidic residues" evidence="1">
    <location>
        <begin position="169"/>
        <end position="179"/>
    </location>
</feature>
<feature type="region of interest" description="Disordered" evidence="1">
    <location>
        <begin position="481"/>
        <end position="508"/>
    </location>
</feature>
<dbReference type="EMBL" id="JAPDMQ010000020">
    <property type="protein sequence ID" value="KAK0540024.1"/>
    <property type="molecule type" value="Genomic_DNA"/>
</dbReference>
<comment type="caution">
    <text evidence="2">The sequence shown here is derived from an EMBL/GenBank/DDBJ whole genome shotgun (WGS) entry which is preliminary data.</text>
</comment>
<evidence type="ECO:0000313" key="2">
    <source>
        <dbReference type="EMBL" id="KAK0540024.1"/>
    </source>
</evidence>
<feature type="region of interest" description="Disordered" evidence="1">
    <location>
        <begin position="157"/>
        <end position="208"/>
    </location>
</feature>
<name>A0AAN6GGL7_9BASI</name>
<feature type="region of interest" description="Disordered" evidence="1">
    <location>
        <begin position="718"/>
        <end position="737"/>
    </location>
</feature>
<reference evidence="2" key="1">
    <citation type="journal article" date="2023" name="PhytoFront">
        <title>Draft Genome Resources of Seven Strains of Tilletia horrida, Causal Agent of Kernel Smut of Rice.</title>
        <authorList>
            <person name="Khanal S."/>
            <person name="Antony Babu S."/>
            <person name="Zhou X.G."/>
        </authorList>
    </citation>
    <scope>NUCLEOTIDE SEQUENCE</scope>
    <source>
        <strain evidence="2">TX3</strain>
    </source>
</reference>
<feature type="compositionally biased region" description="Low complexity" evidence="1">
    <location>
        <begin position="840"/>
        <end position="855"/>
    </location>
</feature>
<feature type="region of interest" description="Disordered" evidence="1">
    <location>
        <begin position="771"/>
        <end position="806"/>
    </location>
</feature>
<feature type="compositionally biased region" description="Low complexity" evidence="1">
    <location>
        <begin position="481"/>
        <end position="493"/>
    </location>
</feature>
<dbReference type="AlphaFoldDB" id="A0AAN6GGL7"/>
<keyword evidence="3" id="KW-1185">Reference proteome</keyword>
<evidence type="ECO:0000313" key="3">
    <source>
        <dbReference type="Proteomes" id="UP001176521"/>
    </source>
</evidence>
<feature type="region of interest" description="Disordered" evidence="1">
    <location>
        <begin position="743"/>
        <end position="762"/>
    </location>
</feature>
<feature type="region of interest" description="Disordered" evidence="1">
    <location>
        <begin position="635"/>
        <end position="698"/>
    </location>
</feature>
<feature type="region of interest" description="Disordered" evidence="1">
    <location>
        <begin position="821"/>
        <end position="856"/>
    </location>
</feature>
<gene>
    <name evidence="2" type="ORF">OC842_000691</name>
</gene>
<feature type="compositionally biased region" description="Polar residues" evidence="1">
    <location>
        <begin position="550"/>
        <end position="559"/>
    </location>
</feature>
<protein>
    <submittedName>
        <fullName evidence="2">Uncharacterized protein</fullName>
    </submittedName>
</protein>
<feature type="region of interest" description="Disordered" evidence="1">
    <location>
        <begin position="536"/>
        <end position="559"/>
    </location>
</feature>
<feature type="compositionally biased region" description="Low complexity" evidence="1">
    <location>
        <begin position="788"/>
        <end position="806"/>
    </location>
</feature>
<proteinExistence type="predicted"/>
<accession>A0AAN6GGL7</accession>